<comment type="catalytic activity">
    <reaction evidence="15">
        <text>N-acetyl-beta-D-glucosaminyl-(1-&gt;4)-[hyaluronan](n) + UDP-alpha-D-glucuronate = [hyaluronan](n+1) + UDP + H(+)</text>
        <dbReference type="Rhea" id="RHEA:12528"/>
        <dbReference type="Rhea" id="RHEA-COMP:12585"/>
        <dbReference type="Rhea" id="RHEA-COMP:12587"/>
        <dbReference type="ChEBI" id="CHEBI:15378"/>
        <dbReference type="ChEBI" id="CHEBI:58052"/>
        <dbReference type="ChEBI" id="CHEBI:58223"/>
        <dbReference type="ChEBI" id="CHEBI:132153"/>
        <dbReference type="ChEBI" id="CHEBI:132154"/>
        <dbReference type="EC" id="2.4.1.212"/>
    </reaction>
</comment>
<dbReference type="EMBL" id="NUHO01000012">
    <property type="protein sequence ID" value="PGM97601.1"/>
    <property type="molecule type" value="Genomic_DNA"/>
</dbReference>
<evidence type="ECO:0000256" key="3">
    <source>
        <dbReference type="ARBA" id="ARBA00006782"/>
    </source>
</evidence>
<protein>
    <recommendedName>
        <fullName evidence="11">Hyaluronan synthase</fullName>
        <ecNumber evidence="4">2.4.1.212</ecNumber>
    </recommendedName>
    <alternativeName>
        <fullName evidence="13">Hyaluronate synthase</fullName>
    </alternativeName>
    <alternativeName>
        <fullName evidence="12">Hyaluronic acid synthase</fullName>
    </alternativeName>
</protein>
<dbReference type="CDD" id="cd06423">
    <property type="entry name" value="CESA_like"/>
    <property type="match status" value="1"/>
</dbReference>
<organism evidence="18 19">
    <name type="scientific">Bacillus cereus</name>
    <dbReference type="NCBI Taxonomy" id="1396"/>
    <lineage>
        <taxon>Bacteria</taxon>
        <taxon>Bacillati</taxon>
        <taxon>Bacillota</taxon>
        <taxon>Bacilli</taxon>
        <taxon>Bacillales</taxon>
        <taxon>Bacillaceae</taxon>
        <taxon>Bacillus</taxon>
        <taxon>Bacillus cereus group</taxon>
    </lineage>
</organism>
<dbReference type="EC" id="2.4.1.212" evidence="4"/>
<evidence type="ECO:0000256" key="10">
    <source>
        <dbReference type="ARBA" id="ARBA00037408"/>
    </source>
</evidence>
<evidence type="ECO:0000259" key="17">
    <source>
        <dbReference type="Pfam" id="PF00535"/>
    </source>
</evidence>
<comment type="caution">
    <text evidence="18">The sequence shown here is derived from an EMBL/GenBank/DDBJ whole genome shotgun (WGS) entry which is preliminary data.</text>
</comment>
<dbReference type="InterPro" id="IPR029044">
    <property type="entry name" value="Nucleotide-diphossugar_trans"/>
</dbReference>
<feature type="transmembrane region" description="Helical" evidence="16">
    <location>
        <begin position="333"/>
        <end position="355"/>
    </location>
</feature>
<dbReference type="Proteomes" id="UP000222054">
    <property type="component" value="Unassembled WGS sequence"/>
</dbReference>
<evidence type="ECO:0000256" key="13">
    <source>
        <dbReference type="ARBA" id="ARBA00043237"/>
    </source>
</evidence>
<evidence type="ECO:0000256" key="5">
    <source>
        <dbReference type="ARBA" id="ARBA00022475"/>
    </source>
</evidence>
<keyword evidence="6" id="KW-0328">Glycosyltransferase</keyword>
<proteinExistence type="inferred from homology"/>
<keyword evidence="8" id="KW-0972">Capsule biogenesis/degradation</keyword>
<name>A0A2B9EDZ3_BACCE</name>
<accession>A0A2B9EDZ3</accession>
<evidence type="ECO:0000256" key="8">
    <source>
        <dbReference type="ARBA" id="ARBA00022903"/>
    </source>
</evidence>
<sequence>MIVFLNYQTKKQKWILFLLFFFCVVLLGYLNFLSKGTGSWAFGIYGSIMVCYLLGKMILSFFYKPYTDEPLNLKVSVFIPSYNEQPAAVVKTIQSILNQDYPVHEIFFVDDGSPNQSGYQAALQLKKEWDRTHKEDIFPQLIVHRLEKNSGKRHAQIWGLQQATGDIFFTVDSDGYVYPNALRELLRPFSDPLVMAVTGHINARNRDRNLLTKLLDMRYDNAFRVERAAQSITGNILVCSGPISCYRKEVVLDNIEHYGNHKFLGDLVQSGDDRCLTNYAILKGKTVYQETAKCDTDVPETLHQFLKQQIRWNKSFFRESVQAFKIGFQKPKILIWVILELSLWILFGFIILLSLVFKVKVLGYVLLFYYFMYLAVSSYARNVYYIWKHPLIFLLAPVYGLIHLGLLFPLRLYALLTIKGNGWGTR</sequence>
<evidence type="ECO:0000256" key="16">
    <source>
        <dbReference type="SAM" id="Phobius"/>
    </source>
</evidence>
<evidence type="ECO:0000313" key="18">
    <source>
        <dbReference type="EMBL" id="PGM97601.1"/>
    </source>
</evidence>
<evidence type="ECO:0000256" key="6">
    <source>
        <dbReference type="ARBA" id="ARBA00022676"/>
    </source>
</evidence>
<evidence type="ECO:0000256" key="11">
    <source>
        <dbReference type="ARBA" id="ARBA00040508"/>
    </source>
</evidence>
<evidence type="ECO:0000256" key="12">
    <source>
        <dbReference type="ARBA" id="ARBA00042148"/>
    </source>
</evidence>
<dbReference type="AlphaFoldDB" id="A0A2B9EDZ3"/>
<evidence type="ECO:0000256" key="1">
    <source>
        <dbReference type="ARBA" id="ARBA00004236"/>
    </source>
</evidence>
<keyword evidence="16" id="KW-1133">Transmembrane helix</keyword>
<dbReference type="InterPro" id="IPR001173">
    <property type="entry name" value="Glyco_trans_2-like"/>
</dbReference>
<keyword evidence="7" id="KW-0808">Transferase</keyword>
<feature type="transmembrane region" description="Helical" evidence="16">
    <location>
        <begin position="38"/>
        <end position="55"/>
    </location>
</feature>
<keyword evidence="9 16" id="KW-0472">Membrane</keyword>
<dbReference type="PANTHER" id="PTHR22913:SF12">
    <property type="entry name" value="MANNURONAN SYNTHASE"/>
    <property type="match status" value="1"/>
</dbReference>
<comment type="function">
    <text evidence="10">Glycosaminoglycan synthesis. The hyaluronic acid capsule is involved in the pathogenicity of group A Streptococci; it may be the major virulence determinant.</text>
</comment>
<reference evidence="18 19" key="1">
    <citation type="submission" date="2017-09" db="EMBL/GenBank/DDBJ databases">
        <title>Large-scale bioinformatics analysis of Bacillus genomes uncovers conserved roles of natural products in bacterial physiology.</title>
        <authorList>
            <consortium name="Agbiome Team Llc"/>
            <person name="Bleich R.M."/>
            <person name="Grubbs K.J."/>
            <person name="Santa Maria K.C."/>
            <person name="Allen S.E."/>
            <person name="Farag S."/>
            <person name="Shank E.A."/>
            <person name="Bowers A."/>
        </authorList>
    </citation>
    <scope>NUCLEOTIDE SEQUENCE [LARGE SCALE GENOMIC DNA]</scope>
    <source>
        <strain evidence="18 19">AFS053130</strain>
    </source>
</reference>
<dbReference type="PANTHER" id="PTHR22913">
    <property type="entry name" value="HYALURONAN SYNTHASE"/>
    <property type="match status" value="1"/>
</dbReference>
<dbReference type="Gene3D" id="3.90.550.10">
    <property type="entry name" value="Spore Coat Polysaccharide Biosynthesis Protein SpsA, Chain A"/>
    <property type="match status" value="1"/>
</dbReference>
<keyword evidence="5" id="KW-1003">Cell membrane</keyword>
<feature type="transmembrane region" description="Helical" evidence="16">
    <location>
        <begin position="361"/>
        <end position="380"/>
    </location>
</feature>
<dbReference type="GO" id="GO:0030213">
    <property type="term" value="P:hyaluronan biosynthetic process"/>
    <property type="evidence" value="ECO:0007669"/>
    <property type="project" value="TreeGrafter"/>
</dbReference>
<dbReference type="SUPFAM" id="SSF53448">
    <property type="entry name" value="Nucleotide-diphospho-sugar transferases"/>
    <property type="match status" value="1"/>
</dbReference>
<evidence type="ECO:0000256" key="7">
    <source>
        <dbReference type="ARBA" id="ARBA00022679"/>
    </source>
</evidence>
<dbReference type="GO" id="GO:0005886">
    <property type="term" value="C:plasma membrane"/>
    <property type="evidence" value="ECO:0007669"/>
    <property type="project" value="UniProtKB-SubCell"/>
</dbReference>
<dbReference type="GO" id="GO:0050501">
    <property type="term" value="F:hyaluronan synthase activity"/>
    <property type="evidence" value="ECO:0007669"/>
    <property type="project" value="UniProtKB-EC"/>
</dbReference>
<feature type="domain" description="Glycosyltransferase 2-like" evidence="17">
    <location>
        <begin position="76"/>
        <end position="251"/>
    </location>
</feature>
<comment type="catalytic activity">
    <reaction evidence="14">
        <text>[hyaluronan](n) + UDP-N-acetyl-alpha-D-glucosamine = N-acetyl-beta-D-glucosaminyl-(1-&gt;4)-[hyaluronan](n) + UDP + H(+)</text>
        <dbReference type="Rhea" id="RHEA:20465"/>
        <dbReference type="Rhea" id="RHEA-COMP:12583"/>
        <dbReference type="Rhea" id="RHEA-COMP:12585"/>
        <dbReference type="ChEBI" id="CHEBI:15378"/>
        <dbReference type="ChEBI" id="CHEBI:57705"/>
        <dbReference type="ChEBI" id="CHEBI:58223"/>
        <dbReference type="ChEBI" id="CHEBI:132153"/>
        <dbReference type="ChEBI" id="CHEBI:132154"/>
        <dbReference type="EC" id="2.4.1.212"/>
    </reaction>
</comment>
<evidence type="ECO:0000256" key="4">
    <source>
        <dbReference type="ARBA" id="ARBA00012207"/>
    </source>
</evidence>
<evidence type="ECO:0000256" key="2">
    <source>
        <dbReference type="ARBA" id="ARBA00004698"/>
    </source>
</evidence>
<comment type="subcellular location">
    <subcellularLocation>
        <location evidence="1">Cell membrane</location>
    </subcellularLocation>
</comment>
<dbReference type="Pfam" id="PF00535">
    <property type="entry name" value="Glycos_transf_2"/>
    <property type="match status" value="1"/>
</dbReference>
<evidence type="ECO:0000313" key="19">
    <source>
        <dbReference type="Proteomes" id="UP000222054"/>
    </source>
</evidence>
<gene>
    <name evidence="18" type="ORF">CN958_02200</name>
</gene>
<evidence type="ECO:0000256" key="9">
    <source>
        <dbReference type="ARBA" id="ARBA00023136"/>
    </source>
</evidence>
<comment type="pathway">
    <text evidence="2">Glycan biosynthesis; hyaluronan biosynthesis.</text>
</comment>
<keyword evidence="16" id="KW-0812">Transmembrane</keyword>
<evidence type="ECO:0000256" key="15">
    <source>
        <dbReference type="ARBA" id="ARBA00048168"/>
    </source>
</evidence>
<feature type="transmembrane region" description="Helical" evidence="16">
    <location>
        <begin position="392"/>
        <end position="416"/>
    </location>
</feature>
<comment type="similarity">
    <text evidence="3">Belongs to the NodC/HAS family.</text>
</comment>
<evidence type="ECO:0000256" key="14">
    <source>
        <dbReference type="ARBA" id="ARBA00047709"/>
    </source>
</evidence>
<feature type="transmembrane region" description="Helical" evidence="16">
    <location>
        <begin position="14"/>
        <end position="32"/>
    </location>
</feature>
<dbReference type="GO" id="GO:0085029">
    <property type="term" value="P:extracellular matrix assembly"/>
    <property type="evidence" value="ECO:0007669"/>
    <property type="project" value="TreeGrafter"/>
</dbReference>